<dbReference type="Pfam" id="PF14344">
    <property type="entry name" value="DUF4397"/>
    <property type="match status" value="1"/>
</dbReference>
<evidence type="ECO:0000313" key="3">
    <source>
        <dbReference type="Proteomes" id="UP001236663"/>
    </source>
</evidence>
<protein>
    <submittedName>
        <fullName evidence="2">DUF4397 domain-containing protein</fullName>
    </submittedName>
</protein>
<dbReference type="RefSeq" id="WP_163384831.1">
    <property type="nucleotide sequence ID" value="NZ_JAUFQS010000003.1"/>
</dbReference>
<gene>
    <name evidence="2" type="ORF">QWZ15_02475</name>
</gene>
<comment type="caution">
    <text evidence="2">The sequence shown here is derived from an EMBL/GenBank/DDBJ whole genome shotgun (WGS) entry which is preliminary data.</text>
</comment>
<dbReference type="InterPro" id="IPR025510">
    <property type="entry name" value="DUF4397"/>
</dbReference>
<feature type="domain" description="DUF4397" evidence="1">
    <location>
        <begin position="47"/>
        <end position="162"/>
    </location>
</feature>
<sequence>MLFIEIRKVKKLQKFRLIPAVFLGLMIGLISGCDVDDDDVVPLPEISYVGLYHASPNAPSLDILMENGRINYYPLRYADYTNYLNFYAGERTMRVSPVNASNVVIDTTFTFETGAAYSIFYVNEYDEIQAMLVEDEEVSISPGEASVRFVHLSPDSPEVNVTRTMEDDMTTLTEGNAYLDATEFITVESGVQSFQVNLTDGGAEVLSIPDLNLRSGGVYTIVARGYNTPPAGNNNNLSADVLINN</sequence>
<evidence type="ECO:0000313" key="2">
    <source>
        <dbReference type="EMBL" id="MDN3686684.1"/>
    </source>
</evidence>
<name>A0ABT8C3S0_9BACT</name>
<accession>A0ABT8C3S0</accession>
<dbReference type="EMBL" id="JAUFQS010000003">
    <property type="protein sequence ID" value="MDN3686684.1"/>
    <property type="molecule type" value="Genomic_DNA"/>
</dbReference>
<reference evidence="3" key="1">
    <citation type="journal article" date="2019" name="Int. J. Syst. Evol. Microbiol.">
        <title>The Global Catalogue of Microorganisms (GCM) 10K type strain sequencing project: providing services to taxonomists for standard genome sequencing and annotation.</title>
        <authorList>
            <consortium name="The Broad Institute Genomics Platform"/>
            <consortium name="The Broad Institute Genome Sequencing Center for Infectious Disease"/>
            <person name="Wu L."/>
            <person name="Ma J."/>
        </authorList>
    </citation>
    <scope>NUCLEOTIDE SEQUENCE [LARGE SCALE GENOMIC DNA]</scope>
    <source>
        <strain evidence="3">CECT 7706</strain>
    </source>
</reference>
<organism evidence="2 3">
    <name type="scientific">Cyclobacterium jeungdonense</name>
    <dbReference type="NCBI Taxonomy" id="708087"/>
    <lineage>
        <taxon>Bacteria</taxon>
        <taxon>Pseudomonadati</taxon>
        <taxon>Bacteroidota</taxon>
        <taxon>Cytophagia</taxon>
        <taxon>Cytophagales</taxon>
        <taxon>Cyclobacteriaceae</taxon>
        <taxon>Cyclobacterium</taxon>
    </lineage>
</organism>
<dbReference type="Proteomes" id="UP001236663">
    <property type="component" value="Unassembled WGS sequence"/>
</dbReference>
<evidence type="ECO:0000259" key="1">
    <source>
        <dbReference type="Pfam" id="PF14344"/>
    </source>
</evidence>
<keyword evidence="3" id="KW-1185">Reference proteome</keyword>
<dbReference type="PROSITE" id="PS51257">
    <property type="entry name" value="PROKAR_LIPOPROTEIN"/>
    <property type="match status" value="1"/>
</dbReference>
<proteinExistence type="predicted"/>